<organism evidence="1 2">
    <name type="scientific">Arthrobacter terrae</name>
    <dbReference type="NCBI Taxonomy" id="2935737"/>
    <lineage>
        <taxon>Bacteria</taxon>
        <taxon>Bacillati</taxon>
        <taxon>Actinomycetota</taxon>
        <taxon>Actinomycetes</taxon>
        <taxon>Micrococcales</taxon>
        <taxon>Micrococcaceae</taxon>
        <taxon>Arthrobacter</taxon>
    </lineage>
</organism>
<dbReference type="RefSeq" id="WP_196395341.1">
    <property type="nucleotide sequence ID" value="NZ_JADNYM010000003.1"/>
</dbReference>
<keyword evidence="2" id="KW-1185">Reference proteome</keyword>
<dbReference type="AlphaFoldDB" id="A0A931G391"/>
<dbReference type="Proteomes" id="UP000655366">
    <property type="component" value="Unassembled WGS sequence"/>
</dbReference>
<accession>A0A931G391</accession>
<comment type="caution">
    <text evidence="1">The sequence shown here is derived from an EMBL/GenBank/DDBJ whole genome shotgun (WGS) entry which is preliminary data.</text>
</comment>
<protein>
    <submittedName>
        <fullName evidence="1">Uncharacterized protein</fullName>
    </submittedName>
</protein>
<evidence type="ECO:0000313" key="1">
    <source>
        <dbReference type="EMBL" id="MBG0738401.1"/>
    </source>
</evidence>
<proteinExistence type="predicted"/>
<gene>
    <name evidence="1" type="ORF">IV500_03015</name>
</gene>
<evidence type="ECO:0000313" key="2">
    <source>
        <dbReference type="Proteomes" id="UP000655366"/>
    </source>
</evidence>
<dbReference type="EMBL" id="JADNYM010000003">
    <property type="protein sequence ID" value="MBG0738401.1"/>
    <property type="molecule type" value="Genomic_DNA"/>
</dbReference>
<sequence>MAVGELQDIFELNATCRRNRHSFRITAVAHESDQRLFRLFYTGHNADIAESLGLNKSDAGVYWTVVPEAETNDVELIQNRLKTLQPGK</sequence>
<name>A0A931G391_9MICC</name>
<reference evidence="1 2" key="1">
    <citation type="submission" date="2020-11" db="EMBL/GenBank/DDBJ databases">
        <title>Arthrobacter antarcticus sp. nov., isolated from Antarctic Soil.</title>
        <authorList>
            <person name="Li J."/>
        </authorList>
    </citation>
    <scope>NUCLEOTIDE SEQUENCE [LARGE SCALE GENOMIC DNA]</scope>
    <source>
        <strain evidence="1 2">Z1-20</strain>
    </source>
</reference>